<dbReference type="InterPro" id="IPR029209">
    <property type="entry name" value="DML1/Misato_tubulin"/>
</dbReference>
<dbReference type="OrthoDB" id="271881at2759"/>
<comment type="function">
    <text evidence="1">Involved in the partitioning of the mitochondrial organelle and mitochondrial DNA (mtDNA) inheritance.</text>
</comment>
<evidence type="ECO:0000256" key="2">
    <source>
        <dbReference type="ARBA" id="ARBA00004173"/>
    </source>
</evidence>
<dbReference type="STRING" id="1081109.A0A168EZW6"/>
<dbReference type="GO" id="GO:0007005">
    <property type="term" value="P:mitochondrion organization"/>
    <property type="evidence" value="ECO:0007669"/>
    <property type="project" value="InterPro"/>
</dbReference>
<evidence type="ECO:0000313" key="8">
    <source>
        <dbReference type="Proteomes" id="UP000078544"/>
    </source>
</evidence>
<sequence length="484" mass="54699">MHEIITLQLGNFSNYTAAHFWNVQESYFTYGSQEESQIDHNVHWRAGIGTDGNETFLPRTVIYDLKGGFGALRKVNPLYDPVATETSDVNNSLWFGQPTVHKRNPIQQNPFQQSLDAGTKPPPLNESTVRYWSDYSRTYLHPKSLVQVYDFDHDSAIQPFERFEMGTELFNSLDKEHDIVDRDWRPFVEECDLIQGIQVFATFDDAWGGFASSYLEALRDEYPKTCIWLWGLQNPITQAGRQKRQLRLANTAQTLHQACAQASMVVPIALQEGSLTPNAKINYVSPWHVSTLVSAATETALLPSRIRHSLTRASLGDTARILNATGSQTLALAGLKLFPEATEHGKKDDDEVIWFPIAQEHRTRQQRNRIHAQVTSYRGPGTGESDQQRATTDELNRDLANRPTTINLSDAKLVTTRHSSSQFWTASPKYLFGQLTDAVYGCRSQVTQLFDTNEREFLSNGIAEIADAYRDDWSSGSDEDADEL</sequence>
<gene>
    <name evidence="7" type="ORF">AAL_01896</name>
</gene>
<protein>
    <submittedName>
        <fullName evidence="7">Tubulin FtsZ</fullName>
    </submittedName>
</protein>
<evidence type="ECO:0000259" key="6">
    <source>
        <dbReference type="Pfam" id="PF14881"/>
    </source>
</evidence>
<accession>A0A168EZW6</accession>
<evidence type="ECO:0000313" key="7">
    <source>
        <dbReference type="EMBL" id="KZZ99324.1"/>
    </source>
</evidence>
<comment type="similarity">
    <text evidence="3">Belongs to the misato family.</text>
</comment>
<dbReference type="GO" id="GO:0005739">
    <property type="term" value="C:mitochondrion"/>
    <property type="evidence" value="ECO:0007669"/>
    <property type="project" value="UniProtKB-SubCell"/>
</dbReference>
<dbReference type="Gene3D" id="3.40.50.1440">
    <property type="entry name" value="Tubulin/FtsZ, GTPase domain"/>
    <property type="match status" value="1"/>
</dbReference>
<dbReference type="InterPro" id="IPR036525">
    <property type="entry name" value="Tubulin/FtsZ_GTPase_sf"/>
</dbReference>
<dbReference type="PANTHER" id="PTHR13391">
    <property type="entry name" value="MITOCHONDRIAL DISTRIBUTION REGULATOR MISATO"/>
    <property type="match status" value="1"/>
</dbReference>
<dbReference type="Pfam" id="PF10644">
    <property type="entry name" value="Misat_Tub_SegII"/>
    <property type="match status" value="1"/>
</dbReference>
<evidence type="ECO:0000259" key="5">
    <source>
        <dbReference type="Pfam" id="PF10644"/>
    </source>
</evidence>
<dbReference type="Pfam" id="PF14881">
    <property type="entry name" value="Tubulin_3"/>
    <property type="match status" value="1"/>
</dbReference>
<dbReference type="EMBL" id="AZGY01000003">
    <property type="protein sequence ID" value="KZZ99324.1"/>
    <property type="molecule type" value="Genomic_DNA"/>
</dbReference>
<comment type="caution">
    <text evidence="7">The sequence shown here is derived from an EMBL/GenBank/DDBJ whole genome shotgun (WGS) entry which is preliminary data.</text>
</comment>
<name>A0A168EZW6_9HYPO</name>
<evidence type="ECO:0000256" key="4">
    <source>
        <dbReference type="ARBA" id="ARBA00023128"/>
    </source>
</evidence>
<reference evidence="7 8" key="1">
    <citation type="journal article" date="2016" name="Genome Biol. Evol.">
        <title>Divergent and convergent evolution of fungal pathogenicity.</title>
        <authorList>
            <person name="Shang Y."/>
            <person name="Xiao G."/>
            <person name="Zheng P."/>
            <person name="Cen K."/>
            <person name="Zhan S."/>
            <person name="Wang C."/>
        </authorList>
    </citation>
    <scope>NUCLEOTIDE SEQUENCE [LARGE SCALE GENOMIC DNA]</scope>
    <source>
        <strain evidence="7 8">RCEF 2490</strain>
    </source>
</reference>
<dbReference type="InterPro" id="IPR049942">
    <property type="entry name" value="DML1/Misato"/>
</dbReference>
<keyword evidence="8" id="KW-1185">Reference proteome</keyword>
<dbReference type="AlphaFoldDB" id="A0A168EZW6"/>
<feature type="domain" description="Misato Segment II tubulin-like" evidence="5">
    <location>
        <begin position="2"/>
        <end position="116"/>
    </location>
</feature>
<dbReference type="PANTHER" id="PTHR13391:SF0">
    <property type="entry name" value="PROTEIN MISATO HOMOLOG 1"/>
    <property type="match status" value="1"/>
</dbReference>
<proteinExistence type="inferred from homology"/>
<comment type="subcellular location">
    <subcellularLocation>
        <location evidence="2">Mitochondrion</location>
    </subcellularLocation>
</comment>
<keyword evidence="4" id="KW-0496">Mitochondrion</keyword>
<organism evidence="7 8">
    <name type="scientific">Moelleriella libera RCEF 2490</name>
    <dbReference type="NCBI Taxonomy" id="1081109"/>
    <lineage>
        <taxon>Eukaryota</taxon>
        <taxon>Fungi</taxon>
        <taxon>Dikarya</taxon>
        <taxon>Ascomycota</taxon>
        <taxon>Pezizomycotina</taxon>
        <taxon>Sordariomycetes</taxon>
        <taxon>Hypocreomycetidae</taxon>
        <taxon>Hypocreales</taxon>
        <taxon>Clavicipitaceae</taxon>
        <taxon>Moelleriella</taxon>
    </lineage>
</organism>
<evidence type="ECO:0000256" key="1">
    <source>
        <dbReference type="ARBA" id="ARBA00003757"/>
    </source>
</evidence>
<evidence type="ECO:0000256" key="3">
    <source>
        <dbReference type="ARBA" id="ARBA00008507"/>
    </source>
</evidence>
<dbReference type="Proteomes" id="UP000078544">
    <property type="component" value="Unassembled WGS sequence"/>
</dbReference>
<dbReference type="SUPFAM" id="SSF52490">
    <property type="entry name" value="Tubulin nucleotide-binding domain-like"/>
    <property type="match status" value="1"/>
</dbReference>
<dbReference type="InterPro" id="IPR019605">
    <property type="entry name" value="Misato_II_tubulin-like"/>
</dbReference>
<feature type="domain" description="DML1/Misato tubulin" evidence="6">
    <location>
        <begin position="121"/>
        <end position="306"/>
    </location>
</feature>